<comment type="caution">
    <text evidence="1">The sequence shown here is derived from an EMBL/GenBank/DDBJ whole genome shotgun (WGS) entry which is preliminary data.</text>
</comment>
<dbReference type="EMBL" id="JAUSSU010000008">
    <property type="protein sequence ID" value="MDQ0114639.1"/>
    <property type="molecule type" value="Genomic_DNA"/>
</dbReference>
<name>A0ABT9U8V9_PAEHA</name>
<accession>A0ABT9U8V9</accession>
<keyword evidence="2" id="KW-1185">Reference proteome</keyword>
<proteinExistence type="predicted"/>
<protein>
    <submittedName>
        <fullName evidence="1">Uncharacterized protein</fullName>
    </submittedName>
</protein>
<organism evidence="1 2">
    <name type="scientific">Paenibacillus harenae</name>
    <dbReference type="NCBI Taxonomy" id="306543"/>
    <lineage>
        <taxon>Bacteria</taxon>
        <taxon>Bacillati</taxon>
        <taxon>Bacillota</taxon>
        <taxon>Bacilli</taxon>
        <taxon>Bacillales</taxon>
        <taxon>Paenibacillaceae</taxon>
        <taxon>Paenibacillus</taxon>
    </lineage>
</organism>
<dbReference type="Proteomes" id="UP001229346">
    <property type="component" value="Unassembled WGS sequence"/>
</dbReference>
<gene>
    <name evidence="1" type="ORF">J2T15_004095</name>
</gene>
<sequence>MANPFSSYVNSMMLPPPSTSFTRSPLALNVSVVTTLVAGFTPLESTAFCVVVRVMIFRLSLVYVACHSLYSENCTSGKNQDPRPGAPA</sequence>
<evidence type="ECO:0000313" key="2">
    <source>
        <dbReference type="Proteomes" id="UP001229346"/>
    </source>
</evidence>
<evidence type="ECO:0000313" key="1">
    <source>
        <dbReference type="EMBL" id="MDQ0114639.1"/>
    </source>
</evidence>
<reference evidence="1 2" key="1">
    <citation type="submission" date="2023-07" db="EMBL/GenBank/DDBJ databases">
        <title>Sorghum-associated microbial communities from plants grown in Nebraska, USA.</title>
        <authorList>
            <person name="Schachtman D."/>
        </authorList>
    </citation>
    <scope>NUCLEOTIDE SEQUENCE [LARGE SCALE GENOMIC DNA]</scope>
    <source>
        <strain evidence="1 2">CC482</strain>
    </source>
</reference>